<protein>
    <submittedName>
        <fullName evidence="1">Uncharacterized protein</fullName>
    </submittedName>
</protein>
<evidence type="ECO:0000313" key="1">
    <source>
        <dbReference type="EMBL" id="DBA03551.1"/>
    </source>
</evidence>
<reference evidence="1" key="1">
    <citation type="submission" date="2022-11" db="EMBL/GenBank/DDBJ databases">
        <authorList>
            <person name="Morgan W.R."/>
            <person name="Tartar A."/>
        </authorList>
    </citation>
    <scope>NUCLEOTIDE SEQUENCE</scope>
    <source>
        <strain evidence="1">ARSEF 373</strain>
    </source>
</reference>
<name>A0AAV2Z848_9STRA</name>
<reference evidence="1" key="2">
    <citation type="journal article" date="2023" name="Microbiol Resour">
        <title>Decontamination and Annotation of the Draft Genome Sequence of the Oomycete Lagenidium giganteum ARSEF 373.</title>
        <authorList>
            <person name="Morgan W.R."/>
            <person name="Tartar A."/>
        </authorList>
    </citation>
    <scope>NUCLEOTIDE SEQUENCE</scope>
    <source>
        <strain evidence="1">ARSEF 373</strain>
    </source>
</reference>
<organism evidence="1 2">
    <name type="scientific">Lagenidium giganteum</name>
    <dbReference type="NCBI Taxonomy" id="4803"/>
    <lineage>
        <taxon>Eukaryota</taxon>
        <taxon>Sar</taxon>
        <taxon>Stramenopiles</taxon>
        <taxon>Oomycota</taxon>
        <taxon>Peronosporomycetes</taxon>
        <taxon>Pythiales</taxon>
        <taxon>Pythiaceae</taxon>
    </lineage>
</organism>
<proteinExistence type="predicted"/>
<dbReference type="AlphaFoldDB" id="A0AAV2Z848"/>
<dbReference type="EMBL" id="DAKRPA010000018">
    <property type="protein sequence ID" value="DBA03551.1"/>
    <property type="molecule type" value="Genomic_DNA"/>
</dbReference>
<comment type="caution">
    <text evidence="1">The sequence shown here is derived from an EMBL/GenBank/DDBJ whole genome shotgun (WGS) entry which is preliminary data.</text>
</comment>
<dbReference type="Proteomes" id="UP001146120">
    <property type="component" value="Unassembled WGS sequence"/>
</dbReference>
<keyword evidence="2" id="KW-1185">Reference proteome</keyword>
<gene>
    <name evidence="1" type="ORF">N0F65_011452</name>
</gene>
<sequence length="20" mass="2244">MLFARTEAALRAEHGSAPWE</sequence>
<accession>A0AAV2Z848</accession>
<evidence type="ECO:0000313" key="2">
    <source>
        <dbReference type="Proteomes" id="UP001146120"/>
    </source>
</evidence>